<dbReference type="RefSeq" id="WP_169417568.1">
    <property type="nucleotide sequence ID" value="NZ_JABBFX010000001.1"/>
</dbReference>
<dbReference type="InterPro" id="IPR018376">
    <property type="entry name" value="Enoyl-CoA_hyd/isom_CS"/>
</dbReference>
<comment type="similarity">
    <text evidence="1 2">Belongs to the enoyl-CoA hydratase/isomerase family.</text>
</comment>
<dbReference type="Proteomes" id="UP000541185">
    <property type="component" value="Unassembled WGS sequence"/>
</dbReference>
<name>A0A848GYW2_9BURK</name>
<keyword evidence="3" id="KW-0413">Isomerase</keyword>
<reference evidence="3 4" key="1">
    <citation type="submission" date="2020-04" db="EMBL/GenBank/DDBJ databases">
        <title>Ramlibacter sp. G-1-2-2 isolated from soil.</title>
        <authorList>
            <person name="Dahal R.H."/>
        </authorList>
    </citation>
    <scope>NUCLEOTIDE SEQUENCE [LARGE SCALE GENOMIC DNA]</scope>
    <source>
        <strain evidence="3 4">G-1-2-2</strain>
    </source>
</reference>
<evidence type="ECO:0000256" key="1">
    <source>
        <dbReference type="ARBA" id="ARBA00005254"/>
    </source>
</evidence>
<dbReference type="GO" id="GO:0006635">
    <property type="term" value="P:fatty acid beta-oxidation"/>
    <property type="evidence" value="ECO:0007669"/>
    <property type="project" value="TreeGrafter"/>
</dbReference>
<comment type="caution">
    <text evidence="3">The sequence shown here is derived from an EMBL/GenBank/DDBJ whole genome shotgun (WGS) entry which is preliminary data.</text>
</comment>
<dbReference type="PANTHER" id="PTHR11941:SF54">
    <property type="entry name" value="ENOYL-COA HYDRATASE, MITOCHONDRIAL"/>
    <property type="match status" value="1"/>
</dbReference>
<dbReference type="InterPro" id="IPR029045">
    <property type="entry name" value="ClpP/crotonase-like_dom_sf"/>
</dbReference>
<sequence length="255" mass="27265">MIRTHVQDGIAEILLDSPPVNGITEELLAALMTALRQAGDDPQVRAIILGSAVPGRFCGGLDLPKFRRSTPSEMHSIVGKLYHDLHVLQSSLPKPVIAAITGSVRGGGMSISITCDMIVAAEDSNFGYPEMEIGLLPSIHYNHLPRIVGRYRAFDLLFTGRVFDAQEALELGLVSRLAPADQVLEKARELARVFAGKSPELMRLGKAAFVRATDNGYRAGAAAAVDLVSTVFGTADCAEGLAAFAEKRKPKWGAA</sequence>
<dbReference type="InterPro" id="IPR001753">
    <property type="entry name" value="Enoyl-CoA_hydra/iso"/>
</dbReference>
<dbReference type="EMBL" id="JABBFX010000001">
    <property type="protein sequence ID" value="NML43357.1"/>
    <property type="molecule type" value="Genomic_DNA"/>
</dbReference>
<dbReference type="SUPFAM" id="SSF52096">
    <property type="entry name" value="ClpP/crotonase"/>
    <property type="match status" value="1"/>
</dbReference>
<dbReference type="Gene3D" id="3.90.226.10">
    <property type="entry name" value="2-enoyl-CoA Hydratase, Chain A, domain 1"/>
    <property type="match status" value="1"/>
</dbReference>
<dbReference type="GO" id="GO:0016853">
    <property type="term" value="F:isomerase activity"/>
    <property type="evidence" value="ECO:0007669"/>
    <property type="project" value="UniProtKB-KW"/>
</dbReference>
<evidence type="ECO:0000256" key="2">
    <source>
        <dbReference type="RuleBase" id="RU003707"/>
    </source>
</evidence>
<proteinExistence type="inferred from homology"/>
<dbReference type="PANTHER" id="PTHR11941">
    <property type="entry name" value="ENOYL-COA HYDRATASE-RELATED"/>
    <property type="match status" value="1"/>
</dbReference>
<dbReference type="PROSITE" id="PS00166">
    <property type="entry name" value="ENOYL_COA_HYDRATASE"/>
    <property type="match status" value="1"/>
</dbReference>
<gene>
    <name evidence="3" type="ORF">HHL11_06310</name>
</gene>
<dbReference type="AlphaFoldDB" id="A0A848GYW2"/>
<organism evidence="3 4">
    <name type="scientific">Ramlibacter agri</name>
    <dbReference type="NCBI Taxonomy" id="2728837"/>
    <lineage>
        <taxon>Bacteria</taxon>
        <taxon>Pseudomonadati</taxon>
        <taxon>Pseudomonadota</taxon>
        <taxon>Betaproteobacteria</taxon>
        <taxon>Burkholderiales</taxon>
        <taxon>Comamonadaceae</taxon>
        <taxon>Ramlibacter</taxon>
    </lineage>
</organism>
<evidence type="ECO:0000313" key="3">
    <source>
        <dbReference type="EMBL" id="NML43357.1"/>
    </source>
</evidence>
<dbReference type="Pfam" id="PF00378">
    <property type="entry name" value="ECH_1"/>
    <property type="match status" value="1"/>
</dbReference>
<protein>
    <submittedName>
        <fullName evidence="3">Enoyl-CoA hydratase/isomerase family protein</fullName>
    </submittedName>
</protein>
<keyword evidence="4" id="KW-1185">Reference proteome</keyword>
<accession>A0A848GYW2</accession>
<evidence type="ECO:0000313" key="4">
    <source>
        <dbReference type="Proteomes" id="UP000541185"/>
    </source>
</evidence>
<dbReference type="CDD" id="cd06558">
    <property type="entry name" value="crotonase-like"/>
    <property type="match status" value="1"/>
</dbReference>